<dbReference type="AlphaFoldDB" id="A0A0F4HEB4"/>
<gene>
    <name evidence="5" type="ORF">C1Y38_06740</name>
    <name evidence="6" type="ORF">HCY95_01291</name>
    <name evidence="4" type="ORF">LF01B1_14530</name>
</gene>
<dbReference type="GeneID" id="83714364"/>
<feature type="domain" description="Nudix hydrolase" evidence="3">
    <location>
        <begin position="15"/>
        <end position="147"/>
    </location>
</feature>
<dbReference type="CDD" id="cd04677">
    <property type="entry name" value="NUDIX_Hydrolase"/>
    <property type="match status" value="1"/>
</dbReference>
<dbReference type="Gene3D" id="3.90.79.10">
    <property type="entry name" value="Nucleoside Triphosphate Pyrophosphohydrolase"/>
    <property type="match status" value="1"/>
</dbReference>
<dbReference type="RefSeq" id="WP_003683293.1">
    <property type="nucleotide sequence ID" value="NZ_AP024320.1"/>
</dbReference>
<accession>A0A0F4HEB4</accession>
<dbReference type="Pfam" id="PF00293">
    <property type="entry name" value="NUDIX"/>
    <property type="match status" value="1"/>
</dbReference>
<protein>
    <submittedName>
        <fullName evidence="4">ADP-ribose pyrophosphatase</fullName>
    </submittedName>
    <submittedName>
        <fullName evidence="5">NUDIX domain-containing protein</fullName>
    </submittedName>
</protein>
<dbReference type="InterPro" id="IPR015797">
    <property type="entry name" value="NUDIX_hydrolase-like_dom_sf"/>
</dbReference>
<evidence type="ECO:0000256" key="1">
    <source>
        <dbReference type="ARBA" id="ARBA00001946"/>
    </source>
</evidence>
<dbReference type="GO" id="GO:0016787">
    <property type="term" value="F:hydrolase activity"/>
    <property type="evidence" value="ECO:0007669"/>
    <property type="project" value="UniProtKB-KW"/>
</dbReference>
<dbReference type="PANTHER" id="PTHR43046">
    <property type="entry name" value="GDP-MANNOSE MANNOSYL HYDROLASE"/>
    <property type="match status" value="1"/>
</dbReference>
<evidence type="ECO:0000313" key="8">
    <source>
        <dbReference type="Proteomes" id="UP000503169"/>
    </source>
</evidence>
<dbReference type="InterPro" id="IPR020476">
    <property type="entry name" value="Nudix_hydrolase"/>
</dbReference>
<evidence type="ECO:0000256" key="2">
    <source>
        <dbReference type="ARBA" id="ARBA00022801"/>
    </source>
</evidence>
<keyword evidence="2" id="KW-0378">Hydrolase</keyword>
<evidence type="ECO:0000313" key="7">
    <source>
        <dbReference type="Proteomes" id="UP000236514"/>
    </source>
</evidence>
<organism evidence="5 7">
    <name type="scientific">Limosilactobacillus fermentum</name>
    <name type="common">Lactobacillus fermentum</name>
    <dbReference type="NCBI Taxonomy" id="1613"/>
    <lineage>
        <taxon>Bacteria</taxon>
        <taxon>Bacillati</taxon>
        <taxon>Bacillota</taxon>
        <taxon>Bacilli</taxon>
        <taxon>Lactobacillales</taxon>
        <taxon>Lactobacillaceae</taxon>
        <taxon>Limosilactobacillus</taxon>
    </lineage>
</organism>
<evidence type="ECO:0000259" key="3">
    <source>
        <dbReference type="PROSITE" id="PS51462"/>
    </source>
</evidence>
<name>A0A0F4HEB4_LIMFE</name>
<reference evidence="5 7" key="1">
    <citation type="submission" date="2018-01" db="EMBL/GenBank/DDBJ databases">
        <title>Draft genome sequence of the feruloyl esterase-producing strain Lactobacillus fermentum CRL 1446, isolated from artisanal goat milk cheese.</title>
        <authorList>
            <person name="Abeijon Mukdsi M.C."/>
            <person name="Saavedra L."/>
            <person name="Gauffin Cano M.P."/>
            <person name="Hebert E.M."/>
            <person name="Medina R.B."/>
        </authorList>
    </citation>
    <scope>NUCLEOTIDE SEQUENCE [LARGE SCALE GENOMIC DNA]</scope>
    <source>
        <strain evidence="5 7">CRL 1446</strain>
    </source>
</reference>
<dbReference type="Proteomes" id="UP000653631">
    <property type="component" value="Unassembled WGS sequence"/>
</dbReference>
<sequence>MAYIHDLRQKVGHTPLIMTSASGALVEDGRILLQERADTGDWGFPGGYMEYGDTFKQTVVREFLEDAGIAVTPVKLLAIQDDDFYTYPNGDAVQPVNAFYLVERVHDRQQTPKPSETLTTKFFAPTEAPHFFNQQHAKMWQLVVATLAQ</sequence>
<reference evidence="4 9" key="3">
    <citation type="submission" date="2021-01" db="EMBL/GenBank/DDBJ databases">
        <title>Development of a method for detection of lactic acid bacteria that cause putrefactive shochu mash.</title>
        <authorList>
            <person name="Takashita H."/>
            <person name="Fujihara E."/>
            <person name="Takayama K."/>
            <person name="Yamamoto H."/>
            <person name="Mizutani M."/>
            <person name="Kajiwara Y."/>
        </authorList>
    </citation>
    <scope>NUCLEOTIDE SEQUENCE [LARGE SCALE GENOMIC DNA]</scope>
    <source>
        <strain evidence="4 9">01-B1</strain>
    </source>
</reference>
<dbReference type="EMBL" id="CP050919">
    <property type="protein sequence ID" value="QIX58853.1"/>
    <property type="molecule type" value="Genomic_DNA"/>
</dbReference>
<evidence type="ECO:0000313" key="4">
    <source>
        <dbReference type="EMBL" id="GIC72438.1"/>
    </source>
</evidence>
<evidence type="ECO:0000313" key="6">
    <source>
        <dbReference type="EMBL" id="QIX58853.1"/>
    </source>
</evidence>
<dbReference type="Proteomes" id="UP000236514">
    <property type="component" value="Unassembled WGS sequence"/>
</dbReference>
<comment type="cofactor">
    <cofactor evidence="1">
        <name>Mg(2+)</name>
        <dbReference type="ChEBI" id="CHEBI:18420"/>
    </cofactor>
</comment>
<reference evidence="6 8" key="2">
    <citation type="submission" date="2020-04" db="EMBL/GenBank/DDBJ databases">
        <title>Novel strain L. Fermentum HFD1 producer antibacterial peptides.</title>
        <authorList>
            <person name="Ozhegov G.D."/>
            <person name="Pavlova A.S."/>
            <person name="Zhuravleva D.E."/>
            <person name="Gogoleva N.V."/>
            <person name="Shagimardanova E.I."/>
            <person name="Markelova M.I."/>
            <person name="Yarullina D.R."/>
            <person name="Kayumov A.R."/>
        </authorList>
    </citation>
    <scope>NUCLEOTIDE SEQUENCE [LARGE SCALE GENOMIC DNA]</scope>
    <source>
        <strain evidence="6 8">HFD1</strain>
    </source>
</reference>
<dbReference type="SUPFAM" id="SSF55811">
    <property type="entry name" value="Nudix"/>
    <property type="match status" value="1"/>
</dbReference>
<dbReference type="Proteomes" id="UP000503169">
    <property type="component" value="Chromosome"/>
</dbReference>
<dbReference type="EMBL" id="BOLH01000015">
    <property type="protein sequence ID" value="GIC72438.1"/>
    <property type="molecule type" value="Genomic_DNA"/>
</dbReference>
<proteinExistence type="predicted"/>
<dbReference type="InterPro" id="IPR000086">
    <property type="entry name" value="NUDIX_hydrolase_dom"/>
</dbReference>
<dbReference type="PROSITE" id="PS51462">
    <property type="entry name" value="NUDIX"/>
    <property type="match status" value="1"/>
</dbReference>
<dbReference type="PRINTS" id="PR00502">
    <property type="entry name" value="NUDIXFAMILY"/>
</dbReference>
<dbReference type="EMBL" id="POTQ01000013">
    <property type="protein sequence ID" value="PNV57689.1"/>
    <property type="molecule type" value="Genomic_DNA"/>
</dbReference>
<dbReference type="PANTHER" id="PTHR43046:SF2">
    <property type="entry name" value="8-OXO-DGTP DIPHOSPHATASE-RELATED"/>
    <property type="match status" value="1"/>
</dbReference>
<evidence type="ECO:0000313" key="5">
    <source>
        <dbReference type="EMBL" id="PNV57689.1"/>
    </source>
</evidence>
<evidence type="ECO:0000313" key="9">
    <source>
        <dbReference type="Proteomes" id="UP000653631"/>
    </source>
</evidence>